<gene>
    <name evidence="1" type="ORF">AR1Y2_2649</name>
</gene>
<dbReference type="InterPro" id="IPR036397">
    <property type="entry name" value="RNaseH_sf"/>
</dbReference>
<name>A0A4P8IJA5_9FIRM</name>
<keyword evidence="2" id="KW-1185">Reference proteome</keyword>
<dbReference type="GO" id="GO:0003676">
    <property type="term" value="F:nucleic acid binding"/>
    <property type="evidence" value="ECO:0007669"/>
    <property type="project" value="InterPro"/>
</dbReference>
<dbReference type="KEGG" id="arf:AR1Y2_2649"/>
<proteinExistence type="predicted"/>
<organism evidence="1 2">
    <name type="scientific">Anaerostipes rhamnosivorans</name>
    <dbReference type="NCBI Taxonomy" id="1229621"/>
    <lineage>
        <taxon>Bacteria</taxon>
        <taxon>Bacillati</taxon>
        <taxon>Bacillota</taxon>
        <taxon>Clostridia</taxon>
        <taxon>Lachnospirales</taxon>
        <taxon>Lachnospiraceae</taxon>
        <taxon>Anaerostipes</taxon>
    </lineage>
</organism>
<dbReference type="Proteomes" id="UP000298653">
    <property type="component" value="Chromosome"/>
</dbReference>
<accession>A0A4P8IJA5</accession>
<reference evidence="1 2" key="1">
    <citation type="submission" date="2019-05" db="EMBL/GenBank/DDBJ databases">
        <title>Complete genome sequencing of Anaerostipes rhamnosivorans.</title>
        <authorList>
            <person name="Bui T.P.N."/>
            <person name="de Vos W.M."/>
        </authorList>
    </citation>
    <scope>NUCLEOTIDE SEQUENCE [LARGE SCALE GENOMIC DNA]</scope>
    <source>
        <strain evidence="1 2">1y2</strain>
    </source>
</reference>
<dbReference type="Gene3D" id="3.30.420.10">
    <property type="entry name" value="Ribonuclease H-like superfamily/Ribonuclease H"/>
    <property type="match status" value="1"/>
</dbReference>
<evidence type="ECO:0000313" key="2">
    <source>
        <dbReference type="Proteomes" id="UP000298653"/>
    </source>
</evidence>
<protein>
    <submittedName>
        <fullName evidence="1">Uncharacterized protein</fullName>
    </submittedName>
</protein>
<sequence length="152" mass="17912">MTVASIVIDETGKEIDSLYIGRKIDQKEIKTQWVRENVIPVLGDYEQVETEEELLDCFWSFWMKYKEKTYCIADVPFPVETRLFLKCVETDRERRQWDAPYPLLDLSSMLYFAGIDPLKSRDQLSTKKGMGHNALDDVDTSVRIWKKLHEKD</sequence>
<dbReference type="AlphaFoldDB" id="A0A4P8IJA5"/>
<dbReference type="EMBL" id="CP040058">
    <property type="protein sequence ID" value="QCP36103.1"/>
    <property type="molecule type" value="Genomic_DNA"/>
</dbReference>
<evidence type="ECO:0000313" key="1">
    <source>
        <dbReference type="EMBL" id="QCP36103.1"/>
    </source>
</evidence>